<dbReference type="Pfam" id="PF13377">
    <property type="entry name" value="Peripla_BP_3"/>
    <property type="match status" value="1"/>
</dbReference>
<evidence type="ECO:0000313" key="7">
    <source>
        <dbReference type="Proteomes" id="UP000289220"/>
    </source>
</evidence>
<evidence type="ECO:0000313" key="6">
    <source>
        <dbReference type="EMBL" id="VDC49123.1"/>
    </source>
</evidence>
<keyword evidence="7" id="KW-1185">Reference proteome</keyword>
<dbReference type="Proteomes" id="UP000289220">
    <property type="component" value="Unassembled WGS sequence"/>
</dbReference>
<dbReference type="GO" id="GO:0000976">
    <property type="term" value="F:transcription cis-regulatory region binding"/>
    <property type="evidence" value="ECO:0007669"/>
    <property type="project" value="TreeGrafter"/>
</dbReference>
<dbReference type="EMBL" id="UXHF01000014">
    <property type="protein sequence ID" value="VDC49123.1"/>
    <property type="molecule type" value="Genomic_DNA"/>
</dbReference>
<keyword evidence="2" id="KW-0238">DNA-binding</keyword>
<evidence type="ECO:0000259" key="4">
    <source>
        <dbReference type="PROSITE" id="PS50932"/>
    </source>
</evidence>
<dbReference type="Proteomes" id="UP000501325">
    <property type="component" value="Chromosome"/>
</dbReference>
<dbReference type="Gene3D" id="3.40.50.2300">
    <property type="match status" value="2"/>
</dbReference>
<evidence type="ECO:0000313" key="5">
    <source>
        <dbReference type="EMBL" id="QIH73606.1"/>
    </source>
</evidence>
<dbReference type="KEGG" id="bmed:GYM46_11965"/>
<dbReference type="Gene3D" id="1.10.260.40">
    <property type="entry name" value="lambda repressor-like DNA-binding domains"/>
    <property type="match status" value="1"/>
</dbReference>
<organism evidence="6 7">
    <name type="scientific">Brevundimonas mediterranea</name>
    <dbReference type="NCBI Taxonomy" id="74329"/>
    <lineage>
        <taxon>Bacteria</taxon>
        <taxon>Pseudomonadati</taxon>
        <taxon>Pseudomonadota</taxon>
        <taxon>Alphaproteobacteria</taxon>
        <taxon>Caulobacterales</taxon>
        <taxon>Caulobacteraceae</taxon>
        <taxon>Brevundimonas</taxon>
    </lineage>
</organism>
<keyword evidence="3" id="KW-0804">Transcription</keyword>
<dbReference type="GO" id="GO:0003700">
    <property type="term" value="F:DNA-binding transcription factor activity"/>
    <property type="evidence" value="ECO:0007669"/>
    <property type="project" value="TreeGrafter"/>
</dbReference>
<dbReference type="SUPFAM" id="SSF53822">
    <property type="entry name" value="Periplasmic binding protein-like I"/>
    <property type="match status" value="1"/>
</dbReference>
<dbReference type="InterPro" id="IPR046335">
    <property type="entry name" value="LacI/GalR-like_sensor"/>
</dbReference>
<reference evidence="5 8" key="2">
    <citation type="submission" date="2020-01" db="EMBL/GenBank/DDBJ databases">
        <authorList>
            <person name="Wang S."/>
        </authorList>
    </citation>
    <scope>NUCLEOTIDE SEQUENCE [LARGE SCALE GENOMIC DNA]</scope>
    <source>
        <strain evidence="5 8">D151-2-6</strain>
    </source>
</reference>
<dbReference type="EMBL" id="CP048751">
    <property type="protein sequence ID" value="QIH73606.1"/>
    <property type="molecule type" value="Genomic_DNA"/>
</dbReference>
<dbReference type="Pfam" id="PF00356">
    <property type="entry name" value="LacI"/>
    <property type="match status" value="1"/>
</dbReference>
<dbReference type="InterPro" id="IPR028082">
    <property type="entry name" value="Peripla_BP_I"/>
</dbReference>
<name>A0A6G7EJS2_9CAUL</name>
<dbReference type="PANTHER" id="PTHR30146:SF153">
    <property type="entry name" value="LACTOSE OPERON REPRESSOR"/>
    <property type="match status" value="1"/>
</dbReference>
<evidence type="ECO:0000256" key="2">
    <source>
        <dbReference type="ARBA" id="ARBA00023125"/>
    </source>
</evidence>
<dbReference type="InterPro" id="IPR010982">
    <property type="entry name" value="Lambda_DNA-bd_dom_sf"/>
</dbReference>
<dbReference type="CDD" id="cd01392">
    <property type="entry name" value="HTH_LacI"/>
    <property type="match status" value="1"/>
</dbReference>
<dbReference type="CDD" id="cd01545">
    <property type="entry name" value="PBP1_SalR"/>
    <property type="match status" value="1"/>
</dbReference>
<proteinExistence type="predicted"/>
<dbReference type="SMART" id="SM00354">
    <property type="entry name" value="HTH_LACI"/>
    <property type="match status" value="1"/>
</dbReference>
<feature type="domain" description="HTH lacI-type" evidence="4">
    <location>
        <begin position="14"/>
        <end position="68"/>
    </location>
</feature>
<dbReference type="PANTHER" id="PTHR30146">
    <property type="entry name" value="LACI-RELATED TRANSCRIPTIONAL REPRESSOR"/>
    <property type="match status" value="1"/>
</dbReference>
<dbReference type="PROSITE" id="PS50932">
    <property type="entry name" value="HTH_LACI_2"/>
    <property type="match status" value="1"/>
</dbReference>
<gene>
    <name evidence="6" type="primary">cytR</name>
    <name evidence="6" type="ORF">BREV_BREV_01013</name>
    <name evidence="5" type="ORF">GYM46_11965</name>
</gene>
<sequence>MAQGIRDQSLRRAVTIKHVAAEAGVSLQTVSRVINNEPNVRPVVQERVRAAVAKLGYVPSLAARRMGGSRSYLLMALNDRDRTIEGWKSGEGTDWVDQMLMGGMLKCEAHGYRMIFELVDTHSDHVDAAVRGAIAALHPDGVILTPPHSENPAITGLLSQLGLPFARIASIAEGDGFAVSMDDAKAAAFATDHLLGLGHVRIGFITGSEEYAVSGARLEGYRRAMSASAHGLDETLVARGDFSYESGVAAMETLLALPSRPTAVLASNDRMAHAALRTARRNGLAVPADLSVISFDNTPLARFADMTAVIQPIAEMSAVAAELLIRSTAGDAELPRQSMVDFGFAPRGSTAPPTT</sequence>
<evidence type="ECO:0000313" key="8">
    <source>
        <dbReference type="Proteomes" id="UP000501325"/>
    </source>
</evidence>
<dbReference type="AlphaFoldDB" id="A0A6G7EJS2"/>
<keyword evidence="1" id="KW-0805">Transcription regulation</keyword>
<accession>A0A6G7EJS2</accession>
<dbReference type="InterPro" id="IPR000843">
    <property type="entry name" value="HTH_LacI"/>
</dbReference>
<dbReference type="SUPFAM" id="SSF47413">
    <property type="entry name" value="lambda repressor-like DNA-binding domains"/>
    <property type="match status" value="1"/>
</dbReference>
<protein>
    <submittedName>
        <fullName evidence="6">HTH-type transcriptional repressor CytR</fullName>
    </submittedName>
    <submittedName>
        <fullName evidence="5">Substrate-binding domain-containing protein</fullName>
    </submittedName>
</protein>
<evidence type="ECO:0000256" key="3">
    <source>
        <dbReference type="ARBA" id="ARBA00023163"/>
    </source>
</evidence>
<evidence type="ECO:0000256" key="1">
    <source>
        <dbReference type="ARBA" id="ARBA00023015"/>
    </source>
</evidence>
<reference evidence="6 7" key="1">
    <citation type="submission" date="2018-11" db="EMBL/GenBank/DDBJ databases">
        <authorList>
            <person name="Peiro R."/>
            <person name="Begona"/>
            <person name="Cbmso G."/>
            <person name="Lopez M."/>
            <person name="Gonzalez S."/>
            <person name="Sacristan E."/>
            <person name="Castillo E."/>
        </authorList>
    </citation>
    <scope>NUCLEOTIDE SEQUENCE [LARGE SCALE GENOMIC DNA]</scope>
    <source>
        <strain evidence="6">Brev_genome</strain>
    </source>
</reference>